<feature type="compositionally biased region" description="Basic residues" evidence="1">
    <location>
        <begin position="1"/>
        <end position="11"/>
    </location>
</feature>
<proteinExistence type="predicted"/>
<name>A0A1I7YIJ4_9BILA</name>
<organism evidence="2 3">
    <name type="scientific">Steinernema glaseri</name>
    <dbReference type="NCBI Taxonomy" id="37863"/>
    <lineage>
        <taxon>Eukaryota</taxon>
        <taxon>Metazoa</taxon>
        <taxon>Ecdysozoa</taxon>
        <taxon>Nematoda</taxon>
        <taxon>Chromadorea</taxon>
        <taxon>Rhabditida</taxon>
        <taxon>Tylenchina</taxon>
        <taxon>Panagrolaimomorpha</taxon>
        <taxon>Strongyloidoidea</taxon>
        <taxon>Steinernematidae</taxon>
        <taxon>Steinernema</taxon>
    </lineage>
</organism>
<keyword evidence="2" id="KW-1185">Reference proteome</keyword>
<feature type="region of interest" description="Disordered" evidence="1">
    <location>
        <begin position="1"/>
        <end position="20"/>
    </location>
</feature>
<dbReference type="WBParaSite" id="L893_g16661.t1">
    <property type="protein sequence ID" value="L893_g16661.t1"/>
    <property type="gene ID" value="L893_g16661"/>
</dbReference>
<evidence type="ECO:0000313" key="2">
    <source>
        <dbReference type="Proteomes" id="UP000095287"/>
    </source>
</evidence>
<dbReference type="AlphaFoldDB" id="A0A1I7YIJ4"/>
<dbReference type="Proteomes" id="UP000095287">
    <property type="component" value="Unplaced"/>
</dbReference>
<reference evidence="3" key="1">
    <citation type="submission" date="2016-11" db="UniProtKB">
        <authorList>
            <consortium name="WormBaseParasite"/>
        </authorList>
    </citation>
    <scope>IDENTIFICATION</scope>
</reference>
<protein>
    <submittedName>
        <fullName evidence="3">BHLH domain-containing protein</fullName>
    </submittedName>
</protein>
<accession>A0A1I7YIJ4</accession>
<evidence type="ECO:0000256" key="1">
    <source>
        <dbReference type="SAM" id="MobiDB-lite"/>
    </source>
</evidence>
<sequence length="74" mass="8268">MLSKGKGRLGRRPMNGDQDDVLCKPVGTVLRLVSTASKRKAIELKERAHNLRKVSGFLSRTVQDLRIVYLSTVC</sequence>
<evidence type="ECO:0000313" key="3">
    <source>
        <dbReference type="WBParaSite" id="L893_g16661.t1"/>
    </source>
</evidence>